<feature type="chain" id="PRO_5035288102" evidence="2">
    <location>
        <begin position="21"/>
        <end position="290"/>
    </location>
</feature>
<keyword evidence="1" id="KW-1133">Transmembrane helix</keyword>
<keyword evidence="2" id="KW-0732">Signal</keyword>
<name>A0A8J8GCG0_9BACI</name>
<evidence type="ECO:0000313" key="3">
    <source>
        <dbReference type="EMBL" id="NSL51390.1"/>
    </source>
</evidence>
<feature type="transmembrane region" description="Helical" evidence="1">
    <location>
        <begin position="261"/>
        <end position="280"/>
    </location>
</feature>
<feature type="signal peptide" evidence="2">
    <location>
        <begin position="1"/>
        <end position="20"/>
    </location>
</feature>
<comment type="caution">
    <text evidence="3">The sequence shown here is derived from an EMBL/GenBank/DDBJ whole genome shotgun (WGS) entry which is preliminary data.</text>
</comment>
<dbReference type="AlphaFoldDB" id="A0A8J8GCG0"/>
<feature type="transmembrane region" description="Helical" evidence="1">
    <location>
        <begin position="227"/>
        <end position="249"/>
    </location>
</feature>
<sequence>MRNIKAISILVICIVLFSMAATLAGIFSNQGPGPYEYETIRGQSIMIYGKGIYQHMSQEMAPQGIAQDVVTLCIGVPLLILSLLLTRKGMLRGKILLGGTLGYFFVTYLLYMLMGMYNNFFLIYVALTSFSFFALALTLFSFDFSTLCSHFNKSRAMKVVGAFLIFTSVMMGLLWLGVVVPPLLEGMFPPQVEHYTTLVVQGLDLALLLPLGFISGVLLLKEKPLGFLLAPVYIHFLALLMVALSSKIIGMSLLGTSGGPAVIVIPLINLISIWCVILVWKNVNERVVEI</sequence>
<organism evidence="3 4">
    <name type="scientific">Calidifontibacillus erzurumensis</name>
    <dbReference type="NCBI Taxonomy" id="2741433"/>
    <lineage>
        <taxon>Bacteria</taxon>
        <taxon>Bacillati</taxon>
        <taxon>Bacillota</taxon>
        <taxon>Bacilli</taxon>
        <taxon>Bacillales</taxon>
        <taxon>Bacillaceae</taxon>
        <taxon>Calidifontibacillus/Schinkia group</taxon>
        <taxon>Calidifontibacillus</taxon>
    </lineage>
</organism>
<evidence type="ECO:0000313" key="4">
    <source>
        <dbReference type="Proteomes" id="UP000625804"/>
    </source>
</evidence>
<feature type="transmembrane region" description="Helical" evidence="1">
    <location>
        <begin position="120"/>
        <end position="144"/>
    </location>
</feature>
<keyword evidence="1" id="KW-0812">Transmembrane</keyword>
<dbReference type="Proteomes" id="UP000625804">
    <property type="component" value="Unassembled WGS sequence"/>
</dbReference>
<keyword evidence="4" id="KW-1185">Reference proteome</keyword>
<gene>
    <name evidence="3" type="ORF">HR057_06365</name>
</gene>
<feature type="transmembrane region" description="Helical" evidence="1">
    <location>
        <begin position="65"/>
        <end position="86"/>
    </location>
</feature>
<keyword evidence="1" id="KW-0472">Membrane</keyword>
<evidence type="ECO:0000256" key="1">
    <source>
        <dbReference type="SAM" id="Phobius"/>
    </source>
</evidence>
<feature type="transmembrane region" description="Helical" evidence="1">
    <location>
        <begin position="156"/>
        <end position="178"/>
    </location>
</feature>
<protein>
    <submittedName>
        <fullName evidence="3">Uncharacterized protein</fullName>
    </submittedName>
</protein>
<proteinExistence type="predicted"/>
<feature type="transmembrane region" description="Helical" evidence="1">
    <location>
        <begin position="198"/>
        <end position="220"/>
    </location>
</feature>
<dbReference type="RefSeq" id="WP_173730599.1">
    <property type="nucleotide sequence ID" value="NZ_JABTTE010000006.1"/>
</dbReference>
<reference evidence="3" key="1">
    <citation type="submission" date="2020-06" db="EMBL/GenBank/DDBJ databases">
        <title>A novel thermopfilic bacterium from Erzurum, Turkey.</title>
        <authorList>
            <person name="Adiguzel A."/>
            <person name="Ay H."/>
            <person name="Baltaci M.O."/>
        </authorList>
    </citation>
    <scope>NUCLEOTIDE SEQUENCE</scope>
    <source>
        <strain evidence="3">P2</strain>
    </source>
</reference>
<evidence type="ECO:0000256" key="2">
    <source>
        <dbReference type="SAM" id="SignalP"/>
    </source>
</evidence>
<accession>A0A8J8GCG0</accession>
<feature type="transmembrane region" description="Helical" evidence="1">
    <location>
        <begin position="95"/>
        <end position="114"/>
    </location>
</feature>
<dbReference type="EMBL" id="JABTTE010000006">
    <property type="protein sequence ID" value="NSL51390.1"/>
    <property type="molecule type" value="Genomic_DNA"/>
</dbReference>